<dbReference type="InterPro" id="IPR006860">
    <property type="entry name" value="FecR"/>
</dbReference>
<dbReference type="Gene3D" id="2.60.120.1440">
    <property type="match status" value="1"/>
</dbReference>
<dbReference type="InterPro" id="IPR032623">
    <property type="entry name" value="FecR_N"/>
</dbReference>
<dbReference type="GO" id="GO:0016989">
    <property type="term" value="F:sigma factor antagonist activity"/>
    <property type="evidence" value="ECO:0007669"/>
    <property type="project" value="TreeGrafter"/>
</dbReference>
<protein>
    <submittedName>
        <fullName evidence="3">Transmembrane sensor</fullName>
    </submittedName>
</protein>
<feature type="domain" description="FecR protein" evidence="1">
    <location>
        <begin position="120"/>
        <end position="218"/>
    </location>
</feature>
<gene>
    <name evidence="3" type="ORF">HNP48_004469</name>
</gene>
<evidence type="ECO:0000313" key="3">
    <source>
        <dbReference type="EMBL" id="MBB6561775.1"/>
    </source>
</evidence>
<feature type="domain" description="FecR N-terminal" evidence="2">
    <location>
        <begin position="17"/>
        <end position="59"/>
    </location>
</feature>
<keyword evidence="3" id="KW-0472">Membrane</keyword>
<dbReference type="Proteomes" id="UP000575083">
    <property type="component" value="Unassembled WGS sequence"/>
</dbReference>
<dbReference type="PANTHER" id="PTHR30273">
    <property type="entry name" value="PERIPLASMIC SIGNAL SENSOR AND SIGMA FACTOR ACTIVATOR FECR-RELATED"/>
    <property type="match status" value="1"/>
</dbReference>
<comment type="caution">
    <text evidence="3">The sequence shown here is derived from an EMBL/GenBank/DDBJ whole genome shotgun (WGS) entry which is preliminary data.</text>
</comment>
<dbReference type="InterPro" id="IPR012373">
    <property type="entry name" value="Ferrdict_sens_TM"/>
</dbReference>
<accession>A0A7X0PH01</accession>
<evidence type="ECO:0000259" key="1">
    <source>
        <dbReference type="Pfam" id="PF04773"/>
    </source>
</evidence>
<dbReference type="Pfam" id="PF16220">
    <property type="entry name" value="DUF4880"/>
    <property type="match status" value="1"/>
</dbReference>
<sequence>MSAIPPTTTTPDTALLKEAADWVMALRYGGAAERDAEAFERWRQQSPAHGEAWARAEAVMGSFAQLPAGIGKNALGSLQQQQQQRAGRRRSLQLLGALLVAAPAGWLAWRQVPWQEWSADIATATGERRTLQLADGTQLVLNTATAVDIAFTATERRVHLRAGEILVTTGHADPSPTHRPFTVQTAQGSVQALGTRFSVRQLDGAQGASRVAVFEHAVQVHADSGATRTLRAGEQADFTATAVQPSVPVDASATLWEQGMLLARGMRLADVLAEMARHRSGVLRCHPAVADLQVSGAIALGDTDMALALLERSLPVRVERLTKYWVTVGPQ</sequence>
<dbReference type="Pfam" id="PF04773">
    <property type="entry name" value="FecR"/>
    <property type="match status" value="1"/>
</dbReference>
<organism evidence="3 4">
    <name type="scientific">Acidovorax soli</name>
    <dbReference type="NCBI Taxonomy" id="592050"/>
    <lineage>
        <taxon>Bacteria</taxon>
        <taxon>Pseudomonadati</taxon>
        <taxon>Pseudomonadota</taxon>
        <taxon>Betaproteobacteria</taxon>
        <taxon>Burkholderiales</taxon>
        <taxon>Comamonadaceae</taxon>
        <taxon>Acidovorax</taxon>
    </lineage>
</organism>
<reference evidence="3 4" key="1">
    <citation type="submission" date="2020-08" db="EMBL/GenBank/DDBJ databases">
        <title>Functional genomics of gut bacteria from endangered species of beetles.</title>
        <authorList>
            <person name="Carlos-Shanley C."/>
        </authorList>
    </citation>
    <scope>NUCLEOTIDE SEQUENCE [LARGE SCALE GENOMIC DNA]</scope>
    <source>
        <strain evidence="3 4">S00198</strain>
    </source>
</reference>
<keyword evidence="4" id="KW-1185">Reference proteome</keyword>
<dbReference type="EMBL" id="JACHLK010000009">
    <property type="protein sequence ID" value="MBB6561775.1"/>
    <property type="molecule type" value="Genomic_DNA"/>
</dbReference>
<evidence type="ECO:0000313" key="4">
    <source>
        <dbReference type="Proteomes" id="UP000575083"/>
    </source>
</evidence>
<dbReference type="AlphaFoldDB" id="A0A7X0PH01"/>
<proteinExistence type="predicted"/>
<dbReference type="RefSeq" id="WP_184861127.1">
    <property type="nucleotide sequence ID" value="NZ_JACHLK010000009.1"/>
</dbReference>
<keyword evidence="3" id="KW-0812">Transmembrane</keyword>
<dbReference type="PANTHER" id="PTHR30273:SF2">
    <property type="entry name" value="PROTEIN FECR"/>
    <property type="match status" value="1"/>
</dbReference>
<evidence type="ECO:0000259" key="2">
    <source>
        <dbReference type="Pfam" id="PF16220"/>
    </source>
</evidence>
<dbReference type="PIRSF" id="PIRSF018266">
    <property type="entry name" value="FecR"/>
    <property type="match status" value="1"/>
</dbReference>
<name>A0A7X0PH01_9BURK</name>